<reference evidence="2" key="1">
    <citation type="journal article" date="2023" name="Science">
        <title>Genome structures resolve the early diversification of teleost fishes.</title>
        <authorList>
            <person name="Parey E."/>
            <person name="Louis A."/>
            <person name="Montfort J."/>
            <person name="Bouchez O."/>
            <person name="Roques C."/>
            <person name="Iampietro C."/>
            <person name="Lluch J."/>
            <person name="Castinel A."/>
            <person name="Donnadieu C."/>
            <person name="Desvignes T."/>
            <person name="Floi Bucao C."/>
            <person name="Jouanno E."/>
            <person name="Wen M."/>
            <person name="Mejri S."/>
            <person name="Dirks R."/>
            <person name="Jansen H."/>
            <person name="Henkel C."/>
            <person name="Chen W.J."/>
            <person name="Zahm M."/>
            <person name="Cabau C."/>
            <person name="Klopp C."/>
            <person name="Thompson A.W."/>
            <person name="Robinson-Rechavi M."/>
            <person name="Braasch I."/>
            <person name="Lecointre G."/>
            <person name="Bobe J."/>
            <person name="Postlethwait J.H."/>
            <person name="Berthelot C."/>
            <person name="Roest Crollius H."/>
            <person name="Guiguen Y."/>
        </authorList>
    </citation>
    <scope>NUCLEOTIDE SEQUENCE</scope>
    <source>
        <strain evidence="2">NC1722</strain>
    </source>
</reference>
<feature type="compositionally biased region" description="Polar residues" evidence="1">
    <location>
        <begin position="7"/>
        <end position="19"/>
    </location>
</feature>
<accession>A0AAD7SMG4</accession>
<dbReference type="EMBL" id="JAINUG010000052">
    <property type="protein sequence ID" value="KAJ8404722.1"/>
    <property type="molecule type" value="Genomic_DNA"/>
</dbReference>
<sequence length="156" mass="16379">MGPEEASYSSAKETNTSRCTGRIQPAVAMARSRLLAPAGGVKPGAQVDTAALIKNLTEVPLSPPTAVAGHQSTPVPRTLPVRYLWWGGGAWSNCAKCGQGEKQVGGAQLLTCEARLSGYRQGDHVLLHVASMRFTSPHCPRAPLKRPGKSAAGPRV</sequence>
<gene>
    <name evidence="2" type="ORF">AAFF_G00335850</name>
</gene>
<dbReference type="AlphaFoldDB" id="A0AAD7SMG4"/>
<comment type="caution">
    <text evidence="2">The sequence shown here is derived from an EMBL/GenBank/DDBJ whole genome shotgun (WGS) entry which is preliminary data.</text>
</comment>
<evidence type="ECO:0000313" key="2">
    <source>
        <dbReference type="EMBL" id="KAJ8404722.1"/>
    </source>
</evidence>
<organism evidence="2 3">
    <name type="scientific">Aldrovandia affinis</name>
    <dbReference type="NCBI Taxonomy" id="143900"/>
    <lineage>
        <taxon>Eukaryota</taxon>
        <taxon>Metazoa</taxon>
        <taxon>Chordata</taxon>
        <taxon>Craniata</taxon>
        <taxon>Vertebrata</taxon>
        <taxon>Euteleostomi</taxon>
        <taxon>Actinopterygii</taxon>
        <taxon>Neopterygii</taxon>
        <taxon>Teleostei</taxon>
        <taxon>Notacanthiformes</taxon>
        <taxon>Halosauridae</taxon>
        <taxon>Aldrovandia</taxon>
    </lineage>
</organism>
<evidence type="ECO:0000256" key="1">
    <source>
        <dbReference type="SAM" id="MobiDB-lite"/>
    </source>
</evidence>
<protein>
    <submittedName>
        <fullName evidence="2">Uncharacterized protein</fullName>
    </submittedName>
</protein>
<proteinExistence type="predicted"/>
<feature type="region of interest" description="Disordered" evidence="1">
    <location>
        <begin position="1"/>
        <end position="22"/>
    </location>
</feature>
<keyword evidence="3" id="KW-1185">Reference proteome</keyword>
<dbReference type="Proteomes" id="UP001221898">
    <property type="component" value="Unassembled WGS sequence"/>
</dbReference>
<name>A0AAD7SMG4_9TELE</name>
<evidence type="ECO:0000313" key="3">
    <source>
        <dbReference type="Proteomes" id="UP001221898"/>
    </source>
</evidence>